<organism evidence="7 8">
    <name type="scientific">Ureibacillus acetophenoni</name>
    <dbReference type="NCBI Taxonomy" id="614649"/>
    <lineage>
        <taxon>Bacteria</taxon>
        <taxon>Bacillati</taxon>
        <taxon>Bacillota</taxon>
        <taxon>Bacilli</taxon>
        <taxon>Bacillales</taxon>
        <taxon>Caryophanaceae</taxon>
        <taxon>Ureibacillus</taxon>
    </lineage>
</organism>
<evidence type="ECO:0000259" key="6">
    <source>
        <dbReference type="Pfam" id="PF12698"/>
    </source>
</evidence>
<sequence>MFLSLIKKQFKVFLRNPSELLLLLALPVGLITILSFALGSLWEGNSDFSKIEMAIIQHGNEEEQIQEFIKDISSSFPLDETTIQNIETMSPVSTLLNEVLGNNEVKEFITITKLESIELEDARNSGQYNAIIEIPEGFTTDYLISVFDEGNAPSFQVYLNENEQTTSAILQNILDYYQYQHSLFTTIGKHQLLTEEFTMPSLDLTSEIRIASTKEKITSSIYYTFSMSVMFILFMAGSVASHAYLEKNSHIFDRILLAQVHPLVYLASIVVSTVILTMVQVGILFLISYFLFNIPFTNWMLYLLVTFMVSLAVGGISALLSSLNFRSNSATASNLFMNAFVAILALLGGSFFNISGLSPVLAEIGLWTPNGAALEGYLRLVQNASFSSIQPILLNLGILAFIFILLAFLSFPKRGGTV</sequence>
<evidence type="ECO:0000256" key="3">
    <source>
        <dbReference type="ARBA" id="ARBA00022989"/>
    </source>
</evidence>
<feature type="transmembrane region" description="Helical" evidence="5">
    <location>
        <begin position="299"/>
        <end position="323"/>
    </location>
</feature>
<keyword evidence="2 5" id="KW-0812">Transmembrane</keyword>
<dbReference type="GO" id="GO:0140359">
    <property type="term" value="F:ABC-type transporter activity"/>
    <property type="evidence" value="ECO:0007669"/>
    <property type="project" value="InterPro"/>
</dbReference>
<dbReference type="PANTHER" id="PTHR43027:SF1">
    <property type="entry name" value="DOXORUBICIN RESISTANCE ABC TRANSPORTER PERMEASE PROTEIN DRRC-RELATED"/>
    <property type="match status" value="1"/>
</dbReference>
<dbReference type="InterPro" id="IPR013525">
    <property type="entry name" value="ABC2_TM"/>
</dbReference>
<dbReference type="GO" id="GO:0016020">
    <property type="term" value="C:membrane"/>
    <property type="evidence" value="ECO:0007669"/>
    <property type="project" value="UniProtKB-SubCell"/>
</dbReference>
<evidence type="ECO:0000313" key="8">
    <source>
        <dbReference type="Proteomes" id="UP000219252"/>
    </source>
</evidence>
<dbReference type="PANTHER" id="PTHR43027">
    <property type="entry name" value="DOXORUBICIN RESISTANCE ABC TRANSPORTER PERMEASE PROTEIN DRRC-RELATED"/>
    <property type="match status" value="1"/>
</dbReference>
<feature type="transmembrane region" description="Helical" evidence="5">
    <location>
        <begin position="20"/>
        <end position="42"/>
    </location>
</feature>
<comment type="subcellular location">
    <subcellularLocation>
        <location evidence="1">Membrane</location>
        <topology evidence="1">Multi-pass membrane protein</topology>
    </subcellularLocation>
</comment>
<keyword evidence="8" id="KW-1185">Reference proteome</keyword>
<evidence type="ECO:0000256" key="1">
    <source>
        <dbReference type="ARBA" id="ARBA00004141"/>
    </source>
</evidence>
<dbReference type="Proteomes" id="UP000219252">
    <property type="component" value="Unassembled WGS sequence"/>
</dbReference>
<proteinExistence type="predicted"/>
<dbReference type="InterPro" id="IPR052902">
    <property type="entry name" value="ABC-2_transporter"/>
</dbReference>
<feature type="transmembrane region" description="Helical" evidence="5">
    <location>
        <begin position="263"/>
        <end position="287"/>
    </location>
</feature>
<feature type="domain" description="ABC-2 type transporter transmembrane" evidence="6">
    <location>
        <begin position="20"/>
        <end position="409"/>
    </location>
</feature>
<evidence type="ECO:0000256" key="5">
    <source>
        <dbReference type="SAM" id="Phobius"/>
    </source>
</evidence>
<dbReference type="OrthoDB" id="3078158at2"/>
<dbReference type="RefSeq" id="WP_097148259.1">
    <property type="nucleotide sequence ID" value="NZ_OBQC01000002.1"/>
</dbReference>
<accession>A0A285U2S5</accession>
<feature type="transmembrane region" description="Helical" evidence="5">
    <location>
        <begin position="221"/>
        <end position="243"/>
    </location>
</feature>
<evidence type="ECO:0000256" key="4">
    <source>
        <dbReference type="ARBA" id="ARBA00023136"/>
    </source>
</evidence>
<keyword evidence="3 5" id="KW-1133">Transmembrane helix</keyword>
<dbReference type="AlphaFoldDB" id="A0A285U2S5"/>
<gene>
    <name evidence="7" type="ORF">SAMN05877842_102183</name>
</gene>
<evidence type="ECO:0000256" key="2">
    <source>
        <dbReference type="ARBA" id="ARBA00022692"/>
    </source>
</evidence>
<dbReference type="EMBL" id="OBQC01000002">
    <property type="protein sequence ID" value="SOC36260.1"/>
    <property type="molecule type" value="Genomic_DNA"/>
</dbReference>
<protein>
    <submittedName>
        <fullName evidence="7">ABC-2 type transport system permease protein</fullName>
    </submittedName>
</protein>
<name>A0A285U2S5_9BACL</name>
<dbReference type="Pfam" id="PF12698">
    <property type="entry name" value="ABC2_membrane_3"/>
    <property type="match status" value="1"/>
</dbReference>
<evidence type="ECO:0000313" key="7">
    <source>
        <dbReference type="EMBL" id="SOC36260.1"/>
    </source>
</evidence>
<feature type="transmembrane region" description="Helical" evidence="5">
    <location>
        <begin position="335"/>
        <end position="354"/>
    </location>
</feature>
<feature type="transmembrane region" description="Helical" evidence="5">
    <location>
        <begin position="392"/>
        <end position="411"/>
    </location>
</feature>
<reference evidence="8" key="1">
    <citation type="submission" date="2017-08" db="EMBL/GenBank/DDBJ databases">
        <authorList>
            <person name="Varghese N."/>
            <person name="Submissions S."/>
        </authorList>
    </citation>
    <scope>NUCLEOTIDE SEQUENCE [LARGE SCALE GENOMIC DNA]</scope>
    <source>
        <strain evidence="8">JC23</strain>
    </source>
</reference>
<keyword evidence="4 5" id="KW-0472">Membrane</keyword>